<dbReference type="EMBL" id="SHOA02000011">
    <property type="protein sequence ID" value="TDH74306.1"/>
    <property type="molecule type" value="Genomic_DNA"/>
</dbReference>
<comment type="caution">
    <text evidence="1">The sequence shown here is derived from an EMBL/GenBank/DDBJ whole genome shotgun (WGS) entry which is preliminary data.</text>
</comment>
<dbReference type="KEGG" id="blac:94346807"/>
<gene>
    <name evidence="1" type="ORF">CCR75_003039</name>
</gene>
<protein>
    <submittedName>
        <fullName evidence="1">Uncharacterized protein</fullName>
    </submittedName>
</protein>
<name>A0A976P039_BRELC</name>
<evidence type="ECO:0000313" key="1">
    <source>
        <dbReference type="EMBL" id="TDH74306.1"/>
    </source>
</evidence>
<dbReference type="AlphaFoldDB" id="A0A976P039"/>
<dbReference type="GeneID" id="94346807"/>
<evidence type="ECO:0000313" key="2">
    <source>
        <dbReference type="Proteomes" id="UP000294530"/>
    </source>
</evidence>
<proteinExistence type="predicted"/>
<keyword evidence="2" id="KW-1185">Reference proteome</keyword>
<reference evidence="1 2" key="1">
    <citation type="journal article" date="2021" name="Genome Biol.">
        <title>AFLAP: assembly-free linkage analysis pipeline using k-mers from genome sequencing data.</title>
        <authorList>
            <person name="Fletcher K."/>
            <person name="Zhang L."/>
            <person name="Gil J."/>
            <person name="Han R."/>
            <person name="Cavanaugh K."/>
            <person name="Michelmore R."/>
        </authorList>
    </citation>
    <scope>NUCLEOTIDE SEQUENCE [LARGE SCALE GENOMIC DNA]</scope>
    <source>
        <strain evidence="1 2">SF5</strain>
    </source>
</reference>
<organism evidence="1 2">
    <name type="scientific">Bremia lactucae</name>
    <name type="common">Lettuce downy mildew</name>
    <dbReference type="NCBI Taxonomy" id="4779"/>
    <lineage>
        <taxon>Eukaryota</taxon>
        <taxon>Sar</taxon>
        <taxon>Stramenopiles</taxon>
        <taxon>Oomycota</taxon>
        <taxon>Peronosporomycetes</taxon>
        <taxon>Peronosporales</taxon>
        <taxon>Peronosporaceae</taxon>
        <taxon>Bremia</taxon>
    </lineage>
</organism>
<dbReference type="RefSeq" id="XP_067823804.1">
    <property type="nucleotide sequence ID" value="XM_067961136.1"/>
</dbReference>
<dbReference type="Proteomes" id="UP000294530">
    <property type="component" value="Unassembled WGS sequence"/>
</dbReference>
<sequence length="70" mass="7868">MVAVRDLPFGLPKSKSSGYFVDGAQKTTTMRLMMGDCPPFDGLMISVRERFELFASRASQDVKNFVKHSH</sequence>
<accession>A0A976P039</accession>